<evidence type="ECO:0000256" key="4">
    <source>
        <dbReference type="SAM" id="SignalP"/>
    </source>
</evidence>
<gene>
    <name evidence="6" type="ORF">ACG00X_21520</name>
</gene>
<comment type="caution">
    <text evidence="6">The sequence shown here is derived from an EMBL/GenBank/DDBJ whole genome shotgun (WGS) entry which is preliminary data.</text>
</comment>
<feature type="chain" id="PRO_5045065740" evidence="4">
    <location>
        <begin position="28"/>
        <end position="168"/>
    </location>
</feature>
<dbReference type="PROSITE" id="PS00194">
    <property type="entry name" value="THIOREDOXIN_1"/>
    <property type="match status" value="1"/>
</dbReference>
<dbReference type="PANTHER" id="PTHR42852">
    <property type="entry name" value="THIOL:DISULFIDE INTERCHANGE PROTEIN DSBE"/>
    <property type="match status" value="1"/>
</dbReference>
<dbReference type="RefSeq" id="WP_394491404.1">
    <property type="nucleotide sequence ID" value="NZ_JBIGIA010000022.1"/>
</dbReference>
<dbReference type="InterPro" id="IPR017937">
    <property type="entry name" value="Thioredoxin_CS"/>
</dbReference>
<dbReference type="PANTHER" id="PTHR42852:SF17">
    <property type="entry name" value="THIOREDOXIN-LIKE PROTEIN HI_1115"/>
    <property type="match status" value="1"/>
</dbReference>
<dbReference type="Pfam" id="PF08534">
    <property type="entry name" value="Redoxin"/>
    <property type="match status" value="1"/>
</dbReference>
<evidence type="ECO:0000313" key="7">
    <source>
        <dbReference type="Proteomes" id="UP001606305"/>
    </source>
</evidence>
<dbReference type="PROSITE" id="PS51352">
    <property type="entry name" value="THIOREDOXIN_2"/>
    <property type="match status" value="1"/>
</dbReference>
<name>A0ABW7GBT3_9BURK</name>
<feature type="domain" description="Thioredoxin" evidence="5">
    <location>
        <begin position="27"/>
        <end position="167"/>
    </location>
</feature>
<keyword evidence="7" id="KW-1185">Reference proteome</keyword>
<dbReference type="SUPFAM" id="SSF52833">
    <property type="entry name" value="Thioredoxin-like"/>
    <property type="match status" value="1"/>
</dbReference>
<accession>A0ABW7GBT3</accession>
<dbReference type="InterPro" id="IPR036249">
    <property type="entry name" value="Thioredoxin-like_sf"/>
</dbReference>
<keyword evidence="2" id="KW-0201">Cytochrome c-type biogenesis</keyword>
<dbReference type="InterPro" id="IPR013740">
    <property type="entry name" value="Redoxin"/>
</dbReference>
<sequence length="168" mass="18659">MTPTFPHSVRRLLTGVLLATLAGVCAAAPAATAPDFTLRTTDGKNLRLAEQRGRVVLVNFWATWCAPCRQEMPLLNQLYQKYQGSGFTLLGVNVDEDSRNAINVATKLGVSFPVLLDADKAVSKRYDLSSMPSTLLIDRDGKVRYVHRGYQAGFEALYEQQIRELLKE</sequence>
<dbReference type="Gene3D" id="3.40.30.10">
    <property type="entry name" value="Glutaredoxin"/>
    <property type="match status" value="1"/>
</dbReference>
<evidence type="ECO:0000313" key="6">
    <source>
        <dbReference type="EMBL" id="MFG6459423.1"/>
    </source>
</evidence>
<evidence type="ECO:0000259" key="5">
    <source>
        <dbReference type="PROSITE" id="PS51352"/>
    </source>
</evidence>
<dbReference type="PROSITE" id="PS51318">
    <property type="entry name" value="TAT"/>
    <property type="match status" value="1"/>
</dbReference>
<evidence type="ECO:0000256" key="2">
    <source>
        <dbReference type="ARBA" id="ARBA00022748"/>
    </source>
</evidence>
<dbReference type="Proteomes" id="UP001606305">
    <property type="component" value="Unassembled WGS sequence"/>
</dbReference>
<evidence type="ECO:0000256" key="1">
    <source>
        <dbReference type="ARBA" id="ARBA00004196"/>
    </source>
</evidence>
<dbReference type="InterPro" id="IPR013766">
    <property type="entry name" value="Thioredoxin_domain"/>
</dbReference>
<keyword evidence="3" id="KW-0676">Redox-active center</keyword>
<dbReference type="EMBL" id="JBIGIA010000022">
    <property type="protein sequence ID" value="MFG6459423.1"/>
    <property type="molecule type" value="Genomic_DNA"/>
</dbReference>
<evidence type="ECO:0000256" key="3">
    <source>
        <dbReference type="ARBA" id="ARBA00023284"/>
    </source>
</evidence>
<protein>
    <submittedName>
        <fullName evidence="6">TlpA disulfide reductase family protein</fullName>
    </submittedName>
</protein>
<reference evidence="6 7" key="1">
    <citation type="submission" date="2024-09" db="EMBL/GenBank/DDBJ databases">
        <title>Novel species of the genus Pelomonas and Roseateles isolated from streams.</title>
        <authorList>
            <person name="Lu H."/>
        </authorList>
    </citation>
    <scope>NUCLEOTIDE SEQUENCE [LARGE SCALE GENOMIC DNA]</scope>
    <source>
        <strain evidence="6 7">BYS96W</strain>
    </source>
</reference>
<dbReference type="InterPro" id="IPR050553">
    <property type="entry name" value="Thioredoxin_ResA/DsbE_sf"/>
</dbReference>
<comment type="subcellular location">
    <subcellularLocation>
        <location evidence="1">Cell envelope</location>
    </subcellularLocation>
</comment>
<dbReference type="InterPro" id="IPR006311">
    <property type="entry name" value="TAT_signal"/>
</dbReference>
<proteinExistence type="predicted"/>
<keyword evidence="4" id="KW-0732">Signal</keyword>
<dbReference type="CDD" id="cd02966">
    <property type="entry name" value="TlpA_like_family"/>
    <property type="match status" value="1"/>
</dbReference>
<feature type="signal peptide" evidence="4">
    <location>
        <begin position="1"/>
        <end position="27"/>
    </location>
</feature>
<organism evidence="6 7">
    <name type="scientific">Pelomonas nitida</name>
    <dbReference type="NCBI Taxonomy" id="3299027"/>
    <lineage>
        <taxon>Bacteria</taxon>
        <taxon>Pseudomonadati</taxon>
        <taxon>Pseudomonadota</taxon>
        <taxon>Betaproteobacteria</taxon>
        <taxon>Burkholderiales</taxon>
        <taxon>Sphaerotilaceae</taxon>
        <taxon>Roseateles</taxon>
    </lineage>
</organism>